<dbReference type="Gene3D" id="1.10.443.10">
    <property type="entry name" value="Intergrase catalytic core"/>
    <property type="match status" value="1"/>
</dbReference>
<dbReference type="EMBL" id="CP010586">
    <property type="protein sequence ID" value="AKP75258.1"/>
    <property type="molecule type" value="Genomic_DNA"/>
</dbReference>
<dbReference type="InterPro" id="IPR050090">
    <property type="entry name" value="Tyrosine_recombinase_XerCD"/>
</dbReference>
<dbReference type="GO" id="GO:0003677">
    <property type="term" value="F:DNA binding"/>
    <property type="evidence" value="ECO:0007669"/>
    <property type="project" value="UniProtKB-UniRule"/>
</dbReference>
<dbReference type="SUPFAM" id="SSF56349">
    <property type="entry name" value="DNA breaking-rejoining enzymes"/>
    <property type="match status" value="1"/>
</dbReference>
<dbReference type="InterPro" id="IPR010998">
    <property type="entry name" value="Integrase_recombinase_N"/>
</dbReference>
<dbReference type="AlphaFoldDB" id="A0A806TDB5"/>
<dbReference type="RefSeq" id="WP_049162690.1">
    <property type="nucleotide sequence ID" value="NZ_CP010586.1"/>
</dbReference>
<feature type="domain" description="Tyr recombinase" evidence="5">
    <location>
        <begin position="106"/>
        <end position="293"/>
    </location>
</feature>
<dbReference type="InterPro" id="IPR002104">
    <property type="entry name" value="Integrase_catalytic"/>
</dbReference>
<evidence type="ECO:0000256" key="1">
    <source>
        <dbReference type="ARBA" id="ARBA00008857"/>
    </source>
</evidence>
<dbReference type="GO" id="GO:0006310">
    <property type="term" value="P:DNA recombination"/>
    <property type="evidence" value="ECO:0007669"/>
    <property type="project" value="UniProtKB-KW"/>
</dbReference>
<evidence type="ECO:0000256" key="2">
    <source>
        <dbReference type="ARBA" id="ARBA00023125"/>
    </source>
</evidence>
<dbReference type="Pfam" id="PF13102">
    <property type="entry name" value="Phage_int_SAM_5"/>
    <property type="match status" value="1"/>
</dbReference>
<keyword evidence="3" id="KW-0233">DNA recombination</keyword>
<evidence type="ECO:0000256" key="4">
    <source>
        <dbReference type="PROSITE-ProRule" id="PRU01248"/>
    </source>
</evidence>
<dbReference type="InterPro" id="IPR011010">
    <property type="entry name" value="DNA_brk_join_enz"/>
</dbReference>
<evidence type="ECO:0000259" key="5">
    <source>
        <dbReference type="PROSITE" id="PS51898"/>
    </source>
</evidence>
<dbReference type="InterPro" id="IPR013762">
    <property type="entry name" value="Integrase-like_cat_sf"/>
</dbReference>
<dbReference type="GO" id="GO:0015074">
    <property type="term" value="P:DNA integration"/>
    <property type="evidence" value="ECO:0007669"/>
    <property type="project" value="InterPro"/>
</dbReference>
<feature type="domain" description="Core-binding (CB)" evidence="6">
    <location>
        <begin position="1"/>
        <end position="86"/>
    </location>
</feature>
<dbReference type="PANTHER" id="PTHR30349:SF41">
    <property type="entry name" value="INTEGRASE_RECOMBINASE PROTEIN MJ0367-RELATED"/>
    <property type="match status" value="1"/>
</dbReference>
<protein>
    <submittedName>
        <fullName evidence="7">Tyrosine recombinase XerD</fullName>
    </submittedName>
</protein>
<evidence type="ECO:0000313" key="8">
    <source>
        <dbReference type="Proteomes" id="UP000036410"/>
    </source>
</evidence>
<dbReference type="PROSITE" id="PS51898">
    <property type="entry name" value="TYR_RECOMBINASE"/>
    <property type="match status" value="1"/>
</dbReference>
<proteinExistence type="inferred from homology"/>
<keyword evidence="2 4" id="KW-0238">DNA-binding</keyword>
<dbReference type="CDD" id="cd00397">
    <property type="entry name" value="DNA_BRE_C"/>
    <property type="match status" value="1"/>
</dbReference>
<name>A0A806TDB5_PRIMG</name>
<dbReference type="PANTHER" id="PTHR30349">
    <property type="entry name" value="PHAGE INTEGRASE-RELATED"/>
    <property type="match status" value="1"/>
</dbReference>
<dbReference type="InterPro" id="IPR025269">
    <property type="entry name" value="SAM-like_dom"/>
</dbReference>
<dbReference type="PROSITE" id="PS51900">
    <property type="entry name" value="CB"/>
    <property type="match status" value="1"/>
</dbReference>
<evidence type="ECO:0000259" key="6">
    <source>
        <dbReference type="PROSITE" id="PS51900"/>
    </source>
</evidence>
<dbReference type="Proteomes" id="UP000036410">
    <property type="component" value="Chromosome"/>
</dbReference>
<gene>
    <name evidence="7" type="primary">xerD_1</name>
    <name evidence="7" type="ORF">AS52_00237</name>
</gene>
<dbReference type="InterPro" id="IPR044068">
    <property type="entry name" value="CB"/>
</dbReference>
<dbReference type="Pfam" id="PF00589">
    <property type="entry name" value="Phage_integrase"/>
    <property type="match status" value="1"/>
</dbReference>
<dbReference type="Gene3D" id="1.10.150.130">
    <property type="match status" value="1"/>
</dbReference>
<evidence type="ECO:0000256" key="3">
    <source>
        <dbReference type="ARBA" id="ARBA00023172"/>
    </source>
</evidence>
<reference evidence="7 8" key="1">
    <citation type="submission" date="2015-01" db="EMBL/GenBank/DDBJ databases">
        <title>Genome sequence of bacillus megaterium Q3.</title>
        <authorList>
            <person name="Wang Y."/>
            <person name="Luo K."/>
            <person name="Bai L."/>
            <person name="Luo F."/>
        </authorList>
    </citation>
    <scope>NUCLEOTIDE SEQUENCE [LARGE SCALE GENOMIC DNA]</scope>
    <source>
        <strain evidence="7 8">Q3</strain>
    </source>
</reference>
<accession>A0A806TDB5</accession>
<evidence type="ECO:0000313" key="7">
    <source>
        <dbReference type="EMBL" id="AKP75258.1"/>
    </source>
</evidence>
<comment type="similarity">
    <text evidence="1">Belongs to the 'phage' integrase family.</text>
</comment>
<sequence>MLLKFAYQEFIEDRRFKNTTEVNIQNYKVLLGGFIEYCNANNIMNLEEVESLHVKSYLRHCQSCGNSANTINTKLQRIRAFLNYMVEEGIVKKNVALKVQRQKVDVKINVFNDEQINQMLGYYRSLRRREKSYFAYRGYMLIVTFLGTGIRRTEIINLKWTDIDLENLTMSVYGKNRKKEIVFITEKLAKEIAAYNLFCKHHFKNLSEYIFVNRNNTQMTQNSIMLVFKNLQKKMNFSNVRVSPHTFRHTFCHRLALSGMSAFAIQKMMRHENIAVTMRYVAMWGNELREQNEKFNPLNNIDI</sequence>
<organism evidence="7 8">
    <name type="scientific">Priestia megaterium Q3</name>
    <dbReference type="NCBI Taxonomy" id="1452722"/>
    <lineage>
        <taxon>Bacteria</taxon>
        <taxon>Bacillati</taxon>
        <taxon>Bacillota</taxon>
        <taxon>Bacilli</taxon>
        <taxon>Bacillales</taxon>
        <taxon>Bacillaceae</taxon>
        <taxon>Priestia</taxon>
    </lineage>
</organism>